<dbReference type="InterPro" id="IPR010920">
    <property type="entry name" value="LSM_dom_sf"/>
</dbReference>
<comment type="caution">
    <text evidence="10">The sequence shown here is derived from an EMBL/GenBank/DDBJ whole genome shotgun (WGS) entry which is preliminary data.</text>
</comment>
<dbReference type="Pfam" id="PF00924">
    <property type="entry name" value="MS_channel_2nd"/>
    <property type="match status" value="1"/>
</dbReference>
<dbReference type="AlphaFoldDB" id="A0A9D1FCA1"/>
<dbReference type="InterPro" id="IPR006685">
    <property type="entry name" value="MscS_channel_2nd"/>
</dbReference>
<dbReference type="PANTHER" id="PTHR30221">
    <property type="entry name" value="SMALL-CONDUCTANCE MECHANOSENSITIVE CHANNEL"/>
    <property type="match status" value="1"/>
</dbReference>
<dbReference type="Gene3D" id="2.30.30.60">
    <property type="match status" value="1"/>
</dbReference>
<evidence type="ECO:0000256" key="4">
    <source>
        <dbReference type="ARBA" id="ARBA00022692"/>
    </source>
</evidence>
<evidence type="ECO:0000313" key="10">
    <source>
        <dbReference type="EMBL" id="HIS66357.1"/>
    </source>
</evidence>
<dbReference type="SUPFAM" id="SSF82861">
    <property type="entry name" value="Mechanosensitive channel protein MscS (YggB), transmembrane region"/>
    <property type="match status" value="1"/>
</dbReference>
<gene>
    <name evidence="10" type="ORF">IAC18_02220</name>
</gene>
<dbReference type="SUPFAM" id="SSF82689">
    <property type="entry name" value="Mechanosensitive channel protein MscS (YggB), C-terminal domain"/>
    <property type="match status" value="1"/>
</dbReference>
<dbReference type="InterPro" id="IPR045275">
    <property type="entry name" value="MscS_archaea/bacteria_type"/>
</dbReference>
<feature type="transmembrane region" description="Helical" evidence="7">
    <location>
        <begin position="33"/>
        <end position="54"/>
    </location>
</feature>
<sequence length="285" mass="30984">MIYTEIIDTLAPEKTISQTVTELLALDIGGFSLGNILAAALIFLVCLAVIKLAVRLTRRALDKSKLDAPVKRAIVNFERVVLWVTALLMIMGKLNISTASLVALVSVAGLALSLSLQNTLSNVFAGITLLVTRPFKPGDFVEAGTTSGTVTRMGLFYVTLLTYDNKEIHVPNSDIAASRLTNYTAEPTRRVDLNFGLEYGCEAEAVRAALLAAAKEDARVLPEPEPAVVVSAYLSSSVQYTLRCWALTADYWAVYYALNESARRHLEAAGLSLAFDRLDVRIVKD</sequence>
<reference evidence="10" key="1">
    <citation type="submission" date="2020-10" db="EMBL/GenBank/DDBJ databases">
        <authorList>
            <person name="Gilroy R."/>
        </authorList>
    </citation>
    <scope>NUCLEOTIDE SEQUENCE</scope>
    <source>
        <strain evidence="10">ChiHjej10B9-9673</strain>
    </source>
</reference>
<dbReference type="Pfam" id="PF21082">
    <property type="entry name" value="MS_channel_3rd"/>
    <property type="match status" value="1"/>
</dbReference>
<evidence type="ECO:0000313" key="11">
    <source>
        <dbReference type="Proteomes" id="UP000824001"/>
    </source>
</evidence>
<evidence type="ECO:0000256" key="2">
    <source>
        <dbReference type="ARBA" id="ARBA00008017"/>
    </source>
</evidence>
<dbReference type="SUPFAM" id="SSF50182">
    <property type="entry name" value="Sm-like ribonucleoproteins"/>
    <property type="match status" value="1"/>
</dbReference>
<comment type="subcellular location">
    <subcellularLocation>
        <location evidence="1">Cell membrane</location>
        <topology evidence="1">Multi-pass membrane protein</topology>
    </subcellularLocation>
</comment>
<organism evidence="10 11">
    <name type="scientific">Candidatus Scatomorpha merdipullorum</name>
    <dbReference type="NCBI Taxonomy" id="2840927"/>
    <lineage>
        <taxon>Bacteria</taxon>
        <taxon>Bacillati</taxon>
        <taxon>Bacillota</taxon>
        <taxon>Clostridia</taxon>
        <taxon>Eubacteriales</taxon>
        <taxon>Candidatus Scatomorpha</taxon>
    </lineage>
</organism>
<comment type="similarity">
    <text evidence="2">Belongs to the MscS (TC 1.A.23) family.</text>
</comment>
<keyword evidence="6 7" id="KW-0472">Membrane</keyword>
<evidence type="ECO:0000256" key="5">
    <source>
        <dbReference type="ARBA" id="ARBA00022989"/>
    </source>
</evidence>
<dbReference type="InterPro" id="IPR006686">
    <property type="entry name" value="MscS_channel_CS"/>
</dbReference>
<dbReference type="InterPro" id="IPR049278">
    <property type="entry name" value="MS_channel_C"/>
</dbReference>
<protein>
    <submittedName>
        <fullName evidence="10">Mechanosensitive ion channel family protein</fullName>
    </submittedName>
</protein>
<evidence type="ECO:0000256" key="6">
    <source>
        <dbReference type="ARBA" id="ARBA00023136"/>
    </source>
</evidence>
<evidence type="ECO:0000256" key="3">
    <source>
        <dbReference type="ARBA" id="ARBA00022475"/>
    </source>
</evidence>
<dbReference type="GO" id="GO:0005886">
    <property type="term" value="C:plasma membrane"/>
    <property type="evidence" value="ECO:0007669"/>
    <property type="project" value="UniProtKB-SubCell"/>
</dbReference>
<dbReference type="Gene3D" id="3.30.70.100">
    <property type="match status" value="1"/>
</dbReference>
<keyword evidence="3" id="KW-1003">Cell membrane</keyword>
<reference evidence="10" key="2">
    <citation type="journal article" date="2021" name="PeerJ">
        <title>Extensive microbial diversity within the chicken gut microbiome revealed by metagenomics and culture.</title>
        <authorList>
            <person name="Gilroy R."/>
            <person name="Ravi A."/>
            <person name="Getino M."/>
            <person name="Pursley I."/>
            <person name="Horton D.L."/>
            <person name="Alikhan N.F."/>
            <person name="Baker D."/>
            <person name="Gharbi K."/>
            <person name="Hall N."/>
            <person name="Watson M."/>
            <person name="Adriaenssens E.M."/>
            <person name="Foster-Nyarko E."/>
            <person name="Jarju S."/>
            <person name="Secka A."/>
            <person name="Antonio M."/>
            <person name="Oren A."/>
            <person name="Chaudhuri R.R."/>
            <person name="La Ragione R."/>
            <person name="Hildebrand F."/>
            <person name="Pallen M.J."/>
        </authorList>
    </citation>
    <scope>NUCLEOTIDE SEQUENCE</scope>
    <source>
        <strain evidence="10">ChiHjej10B9-9673</strain>
    </source>
</reference>
<keyword evidence="4 7" id="KW-0812">Transmembrane</keyword>
<dbReference type="Proteomes" id="UP000824001">
    <property type="component" value="Unassembled WGS sequence"/>
</dbReference>
<evidence type="ECO:0000259" key="9">
    <source>
        <dbReference type="Pfam" id="PF21082"/>
    </source>
</evidence>
<evidence type="ECO:0000256" key="1">
    <source>
        <dbReference type="ARBA" id="ARBA00004651"/>
    </source>
</evidence>
<feature type="domain" description="Mechanosensitive ion channel MscS C-terminal" evidence="9">
    <location>
        <begin position="191"/>
        <end position="272"/>
    </location>
</feature>
<evidence type="ECO:0000259" key="8">
    <source>
        <dbReference type="Pfam" id="PF00924"/>
    </source>
</evidence>
<keyword evidence="5 7" id="KW-1133">Transmembrane helix</keyword>
<proteinExistence type="inferred from homology"/>
<dbReference type="PROSITE" id="PS01246">
    <property type="entry name" value="UPF0003"/>
    <property type="match status" value="1"/>
</dbReference>
<name>A0A9D1FCA1_9FIRM</name>
<dbReference type="GO" id="GO:0008381">
    <property type="term" value="F:mechanosensitive monoatomic ion channel activity"/>
    <property type="evidence" value="ECO:0007669"/>
    <property type="project" value="InterPro"/>
</dbReference>
<evidence type="ECO:0000256" key="7">
    <source>
        <dbReference type="SAM" id="Phobius"/>
    </source>
</evidence>
<dbReference type="Gene3D" id="1.10.287.1260">
    <property type="match status" value="1"/>
</dbReference>
<dbReference type="InterPro" id="IPR023408">
    <property type="entry name" value="MscS_beta-dom_sf"/>
</dbReference>
<feature type="domain" description="Mechanosensitive ion channel MscS" evidence="8">
    <location>
        <begin position="118"/>
        <end position="184"/>
    </location>
</feature>
<dbReference type="InterPro" id="IPR011066">
    <property type="entry name" value="MscS_channel_C_sf"/>
</dbReference>
<dbReference type="PANTHER" id="PTHR30221:SF8">
    <property type="entry name" value="SMALL-CONDUCTANCE MECHANOSENSITIVE CHANNEL"/>
    <property type="match status" value="1"/>
</dbReference>
<dbReference type="InterPro" id="IPR011014">
    <property type="entry name" value="MscS_channel_TM-2"/>
</dbReference>
<feature type="transmembrane region" description="Helical" evidence="7">
    <location>
        <begin position="74"/>
        <end position="92"/>
    </location>
</feature>
<dbReference type="EMBL" id="DVJK01000061">
    <property type="protein sequence ID" value="HIS66357.1"/>
    <property type="molecule type" value="Genomic_DNA"/>
</dbReference>
<accession>A0A9D1FCA1</accession>